<evidence type="ECO:0000256" key="1">
    <source>
        <dbReference type="ARBA" id="ARBA00022603"/>
    </source>
</evidence>
<keyword evidence="1 4" id="KW-0489">Methyltransferase</keyword>
<gene>
    <name evidence="4" type="ORF">HB778_40605</name>
</gene>
<proteinExistence type="predicted"/>
<evidence type="ECO:0000259" key="3">
    <source>
        <dbReference type="Pfam" id="PF13649"/>
    </source>
</evidence>
<reference evidence="5" key="1">
    <citation type="journal article" date="2020" name="Mol. Plant Microbe">
        <title>Rhizobial microsymbionts of the narrowly endemic Oxytropis species growing in Kamchatka are characterized by significant genetic diversity and possess a set of genes that are associated with T3SS and T6SS secretion systems and can affect the development of symbiosis.</title>
        <authorList>
            <person name="Safronova V."/>
            <person name="Guro P."/>
            <person name="Sazanova A."/>
            <person name="Kuznetsova I."/>
            <person name="Belimov A."/>
            <person name="Yakubov V."/>
            <person name="Chirak E."/>
            <person name="Afonin A."/>
            <person name="Gogolev Y."/>
            <person name="Andronov E."/>
            <person name="Tikhonovich I."/>
        </authorList>
    </citation>
    <scope>NUCLEOTIDE SEQUENCE [LARGE SCALE GENOMIC DNA]</scope>
    <source>
        <strain evidence="5">583</strain>
        <plasmid evidence="5">p_1</plasmid>
    </source>
</reference>
<feature type="domain" description="Methyltransferase" evidence="3">
    <location>
        <begin position="51"/>
        <end position="136"/>
    </location>
</feature>
<dbReference type="EMBL" id="CP050299">
    <property type="protein sequence ID" value="QND62307.1"/>
    <property type="molecule type" value="Genomic_DNA"/>
</dbReference>
<dbReference type="Gene3D" id="3.40.50.150">
    <property type="entry name" value="Vaccinia Virus protein VP39"/>
    <property type="match status" value="1"/>
</dbReference>
<dbReference type="InterPro" id="IPR029063">
    <property type="entry name" value="SAM-dependent_MTases_sf"/>
</dbReference>
<protein>
    <submittedName>
        <fullName evidence="4">Class I SAM-dependent methyltransferase</fullName>
    </submittedName>
</protein>
<organism evidence="4 5">
    <name type="scientific">Mesorhizobium huakuii</name>
    <dbReference type="NCBI Taxonomy" id="28104"/>
    <lineage>
        <taxon>Bacteria</taxon>
        <taxon>Pseudomonadati</taxon>
        <taxon>Pseudomonadota</taxon>
        <taxon>Alphaproteobacteria</taxon>
        <taxon>Hyphomicrobiales</taxon>
        <taxon>Phyllobacteriaceae</taxon>
        <taxon>Mesorhizobium</taxon>
    </lineage>
</organism>
<evidence type="ECO:0000313" key="5">
    <source>
        <dbReference type="Proteomes" id="UP000515465"/>
    </source>
</evidence>
<dbReference type="InterPro" id="IPR041698">
    <property type="entry name" value="Methyltransf_25"/>
</dbReference>
<keyword evidence="2 4" id="KW-0808">Transferase</keyword>
<dbReference type="AlphaFoldDB" id="A0A7G6T6C5"/>
<dbReference type="GO" id="GO:0008168">
    <property type="term" value="F:methyltransferase activity"/>
    <property type="evidence" value="ECO:0007669"/>
    <property type="project" value="UniProtKB-KW"/>
</dbReference>
<sequence length="272" mass="30212">MTQHQSVAPAPDDLFEGAAYYFARYQAYYPATMFEFLAGNYLVDPSADDLLDLGCGTGQFAVPLSKFARHVVAVDPDSGMIAEARRLAEANDAANITFLSGRSEELLPELGSFSLVTIAGAFHWMDRETVLAKLSAKVSDQGAIAIISRVRTNCEPRDWFSEQLRYIEDFWGGHFPAGKDGIRPTLAESNEAILRRSAFRNVQRQNFSYEHRWDIDSLMGYILSTSKACPGVLGDRRSEFELGMRSHLLAMSPAGSFIERGNAEVLLARRRG</sequence>
<evidence type="ECO:0000313" key="4">
    <source>
        <dbReference type="EMBL" id="QND62307.1"/>
    </source>
</evidence>
<dbReference type="SUPFAM" id="SSF53335">
    <property type="entry name" value="S-adenosyl-L-methionine-dependent methyltransferases"/>
    <property type="match status" value="1"/>
</dbReference>
<dbReference type="RefSeq" id="WP_183465687.1">
    <property type="nucleotide sequence ID" value="NZ_CP050299.1"/>
</dbReference>
<dbReference type="InterPro" id="IPR051052">
    <property type="entry name" value="Diverse_substrate_MTase"/>
</dbReference>
<dbReference type="PANTHER" id="PTHR44942">
    <property type="entry name" value="METHYLTRANSF_11 DOMAIN-CONTAINING PROTEIN"/>
    <property type="match status" value="1"/>
</dbReference>
<dbReference type="Pfam" id="PF13649">
    <property type="entry name" value="Methyltransf_25"/>
    <property type="match status" value="1"/>
</dbReference>
<accession>A0A7G6T6C5</accession>
<dbReference type="CDD" id="cd02440">
    <property type="entry name" value="AdoMet_MTases"/>
    <property type="match status" value="1"/>
</dbReference>
<name>A0A7G6T6C5_9HYPH</name>
<evidence type="ECO:0000256" key="2">
    <source>
        <dbReference type="ARBA" id="ARBA00022679"/>
    </source>
</evidence>
<dbReference type="PANTHER" id="PTHR44942:SF4">
    <property type="entry name" value="METHYLTRANSFERASE TYPE 11 DOMAIN-CONTAINING PROTEIN"/>
    <property type="match status" value="1"/>
</dbReference>
<dbReference type="GO" id="GO:0032259">
    <property type="term" value="P:methylation"/>
    <property type="evidence" value="ECO:0007669"/>
    <property type="project" value="UniProtKB-KW"/>
</dbReference>
<dbReference type="Proteomes" id="UP000515465">
    <property type="component" value="Plasmid p_1"/>
</dbReference>
<keyword evidence="4" id="KW-0614">Plasmid</keyword>
<geneLocation type="plasmid" evidence="4 5">
    <name>p_1</name>
</geneLocation>